<comment type="similarity">
    <text evidence="1">Belongs to the CDPF1 family.</text>
</comment>
<dbReference type="PANTHER" id="PTHR31849">
    <property type="entry name" value="CYSTEINE-RICH PDF MOTIF DOMAIN-CONTAINING PROTEIN 1"/>
    <property type="match status" value="1"/>
</dbReference>
<dbReference type="PRINTS" id="PR01995">
    <property type="entry name" value="UPF0595"/>
</dbReference>
<evidence type="ECO:0000313" key="4">
    <source>
        <dbReference type="EMBL" id="VVC33093.1"/>
    </source>
</evidence>
<name>A0A5E4MUG4_9HEMI</name>
<reference evidence="4 5" key="1">
    <citation type="submission" date="2019-08" db="EMBL/GenBank/DDBJ databases">
        <authorList>
            <person name="Alioto T."/>
            <person name="Alioto T."/>
            <person name="Gomez Garrido J."/>
        </authorList>
    </citation>
    <scope>NUCLEOTIDE SEQUENCE [LARGE SCALE GENOMIC DNA]</scope>
</reference>
<dbReference type="Proteomes" id="UP000325440">
    <property type="component" value="Unassembled WGS sequence"/>
</dbReference>
<evidence type="ECO:0000259" key="3">
    <source>
        <dbReference type="Pfam" id="PF10170"/>
    </source>
</evidence>
<dbReference type="InterPro" id="IPR018785">
    <property type="entry name" value="CDPF1_dom"/>
</dbReference>
<proteinExistence type="inferred from homology"/>
<feature type="domain" description="Cysteine-rich DPF motif" evidence="3">
    <location>
        <begin position="76"/>
        <end position="170"/>
    </location>
</feature>
<sequence>MSEGCSSEGPEFDQVLYIDMLKDLMSVKNEHPLNLNTKIKIEITDDDDTKSQEKKSDLIKSEDIEPLPSIEERPIFQCKNCRMTEQYDCFGDHVLFNRNVRTKVDCYLAKDPFSSRNKRQFLILGSVCSVCDIDVCIKPECSIFFSKIFCSVCARKNITDFPLCIQEKIKTAKRI</sequence>
<dbReference type="Pfam" id="PF10170">
    <property type="entry name" value="C6_DPF"/>
    <property type="match status" value="1"/>
</dbReference>
<dbReference type="InterPro" id="IPR042426">
    <property type="entry name" value="CDPF1"/>
</dbReference>
<keyword evidence="5" id="KW-1185">Reference proteome</keyword>
<dbReference type="EMBL" id="CABPRJ010000963">
    <property type="protein sequence ID" value="VVC33093.1"/>
    <property type="molecule type" value="Genomic_DNA"/>
</dbReference>
<dbReference type="AlphaFoldDB" id="A0A5E4MUG4"/>
<protein>
    <recommendedName>
        <fullName evidence="2">Cysteine-rich DPF motif domain-containing protein 1</fullName>
    </recommendedName>
</protein>
<evidence type="ECO:0000313" key="5">
    <source>
        <dbReference type="Proteomes" id="UP000325440"/>
    </source>
</evidence>
<accession>A0A5E4MUG4</accession>
<dbReference type="OrthoDB" id="191995at2759"/>
<gene>
    <name evidence="4" type="ORF">CINCED_3A024504</name>
</gene>
<evidence type="ECO:0000256" key="2">
    <source>
        <dbReference type="ARBA" id="ARBA00014801"/>
    </source>
</evidence>
<evidence type="ECO:0000256" key="1">
    <source>
        <dbReference type="ARBA" id="ARBA00007917"/>
    </source>
</evidence>
<dbReference type="PANTHER" id="PTHR31849:SF1">
    <property type="entry name" value="CYSTEINE-RICH DPF MOTIF DOMAIN-CONTAINING PROTEIN 1"/>
    <property type="match status" value="1"/>
</dbReference>
<organism evidence="4 5">
    <name type="scientific">Cinara cedri</name>
    <dbReference type="NCBI Taxonomy" id="506608"/>
    <lineage>
        <taxon>Eukaryota</taxon>
        <taxon>Metazoa</taxon>
        <taxon>Ecdysozoa</taxon>
        <taxon>Arthropoda</taxon>
        <taxon>Hexapoda</taxon>
        <taxon>Insecta</taxon>
        <taxon>Pterygota</taxon>
        <taxon>Neoptera</taxon>
        <taxon>Paraneoptera</taxon>
        <taxon>Hemiptera</taxon>
        <taxon>Sternorrhyncha</taxon>
        <taxon>Aphidomorpha</taxon>
        <taxon>Aphidoidea</taxon>
        <taxon>Aphididae</taxon>
        <taxon>Lachninae</taxon>
        <taxon>Cinara</taxon>
    </lineage>
</organism>